<protein>
    <submittedName>
        <fullName evidence="2">Uncharacterized protein</fullName>
    </submittedName>
</protein>
<keyword evidence="1" id="KW-0812">Transmembrane</keyword>
<dbReference type="AlphaFoldDB" id="A0A3S5CPB7"/>
<evidence type="ECO:0000313" key="2">
    <source>
        <dbReference type="EMBL" id="VEL37247.1"/>
    </source>
</evidence>
<sequence length="125" mass="14251">MRPWWDLFTLYRQNGMILALLFTGIYVSTLATSYSFGCSLSIASLSGIRTIDPEGHMYRLVLDLMRPWWDLFTLYRQNGMILALLFTGIYVSTLATSYSFGCSLSIASLSGIRTIDPEGHMYRRI</sequence>
<organism evidence="2 3">
    <name type="scientific">Protopolystoma xenopodis</name>
    <dbReference type="NCBI Taxonomy" id="117903"/>
    <lineage>
        <taxon>Eukaryota</taxon>
        <taxon>Metazoa</taxon>
        <taxon>Spiralia</taxon>
        <taxon>Lophotrochozoa</taxon>
        <taxon>Platyhelminthes</taxon>
        <taxon>Monogenea</taxon>
        <taxon>Polyopisthocotylea</taxon>
        <taxon>Polystomatidea</taxon>
        <taxon>Polystomatidae</taxon>
        <taxon>Protopolystoma</taxon>
    </lineage>
</organism>
<reference evidence="2" key="1">
    <citation type="submission" date="2018-11" db="EMBL/GenBank/DDBJ databases">
        <authorList>
            <consortium name="Pathogen Informatics"/>
        </authorList>
    </citation>
    <scope>NUCLEOTIDE SEQUENCE</scope>
</reference>
<comment type="caution">
    <text evidence="2">The sequence shown here is derived from an EMBL/GenBank/DDBJ whole genome shotgun (WGS) entry which is preliminary data.</text>
</comment>
<proteinExistence type="predicted"/>
<name>A0A3S5CPB7_9PLAT</name>
<keyword evidence="1" id="KW-0472">Membrane</keyword>
<dbReference type="Proteomes" id="UP000784294">
    <property type="component" value="Unassembled WGS sequence"/>
</dbReference>
<feature type="transmembrane region" description="Helical" evidence="1">
    <location>
        <begin position="68"/>
        <end position="91"/>
    </location>
</feature>
<accession>A0A3S5CPB7</accession>
<gene>
    <name evidence="2" type="ORF">PXEA_LOCUS30687</name>
</gene>
<dbReference type="EMBL" id="CAAALY010254406">
    <property type="protein sequence ID" value="VEL37247.1"/>
    <property type="molecule type" value="Genomic_DNA"/>
</dbReference>
<evidence type="ECO:0000313" key="3">
    <source>
        <dbReference type="Proteomes" id="UP000784294"/>
    </source>
</evidence>
<evidence type="ECO:0000256" key="1">
    <source>
        <dbReference type="SAM" id="Phobius"/>
    </source>
</evidence>
<keyword evidence="3" id="KW-1185">Reference proteome</keyword>
<keyword evidence="1" id="KW-1133">Transmembrane helix</keyword>
<feature type="transmembrane region" description="Helical" evidence="1">
    <location>
        <begin position="20"/>
        <end position="48"/>
    </location>
</feature>